<accession>A0AAV0W419</accession>
<proteinExistence type="predicted"/>
<evidence type="ECO:0000313" key="3">
    <source>
        <dbReference type="Proteomes" id="UP001160148"/>
    </source>
</evidence>
<name>A0AAV0W419_9HEMI</name>
<reference evidence="2 3" key="1">
    <citation type="submission" date="2023-01" db="EMBL/GenBank/DDBJ databases">
        <authorList>
            <person name="Whitehead M."/>
        </authorList>
    </citation>
    <scope>NUCLEOTIDE SEQUENCE [LARGE SCALE GENOMIC DNA]</scope>
</reference>
<dbReference type="AlphaFoldDB" id="A0AAV0W419"/>
<feature type="region of interest" description="Disordered" evidence="1">
    <location>
        <begin position="32"/>
        <end position="80"/>
    </location>
</feature>
<comment type="caution">
    <text evidence="2">The sequence shown here is derived from an EMBL/GenBank/DDBJ whole genome shotgun (WGS) entry which is preliminary data.</text>
</comment>
<dbReference type="Proteomes" id="UP001160148">
    <property type="component" value="Unassembled WGS sequence"/>
</dbReference>
<sequence>MLCQIHLVERERESTEGCYSQRQQQIILPTVPSRFTPIDSSDRLRRRRDGRDGLAPGASLPTTSPKLFLTMDNSSSSSSKLTTVWTTIVEGEVSGDAVAGAALPSCTSVVSMMAGTGGAQTTTDV</sequence>
<organism evidence="2 3">
    <name type="scientific">Macrosiphum euphorbiae</name>
    <name type="common">potato aphid</name>
    <dbReference type="NCBI Taxonomy" id="13131"/>
    <lineage>
        <taxon>Eukaryota</taxon>
        <taxon>Metazoa</taxon>
        <taxon>Ecdysozoa</taxon>
        <taxon>Arthropoda</taxon>
        <taxon>Hexapoda</taxon>
        <taxon>Insecta</taxon>
        <taxon>Pterygota</taxon>
        <taxon>Neoptera</taxon>
        <taxon>Paraneoptera</taxon>
        <taxon>Hemiptera</taxon>
        <taxon>Sternorrhyncha</taxon>
        <taxon>Aphidomorpha</taxon>
        <taxon>Aphidoidea</taxon>
        <taxon>Aphididae</taxon>
        <taxon>Macrosiphini</taxon>
        <taxon>Macrosiphum</taxon>
    </lineage>
</organism>
<keyword evidence="3" id="KW-1185">Reference proteome</keyword>
<dbReference type="EMBL" id="CARXXK010000001">
    <property type="protein sequence ID" value="CAI6350485.1"/>
    <property type="molecule type" value="Genomic_DNA"/>
</dbReference>
<evidence type="ECO:0000313" key="2">
    <source>
        <dbReference type="EMBL" id="CAI6350485.1"/>
    </source>
</evidence>
<gene>
    <name evidence="2" type="ORF">MEUPH1_LOCUS6936</name>
</gene>
<protein>
    <submittedName>
        <fullName evidence="2">Uncharacterized protein</fullName>
    </submittedName>
</protein>
<evidence type="ECO:0000256" key="1">
    <source>
        <dbReference type="SAM" id="MobiDB-lite"/>
    </source>
</evidence>